<dbReference type="Pfam" id="PF09922">
    <property type="entry name" value="LiaF-like_C"/>
    <property type="match status" value="1"/>
</dbReference>
<gene>
    <name evidence="4" type="ORF">GIS00_06260</name>
</gene>
<sequence length="223" mass="23968">MSAADAHLPGPEAMRASTADREQVAGVLHRALSEGRISVDELQERLDTVYQAKTLGELEPVTRDLPEHRPLVPVATPVPLQKSGPMPLPATGSLSPAGPAIAILGGAERKGEWVIGPTYTITTIMGGVDIDLTNAIFLSDEVVITVVAIMAGVEIRVPDDVQVDMEGVGIMGAFESSVPRPTETPRVRIRVRGLAFWAGVDVKRLSAKQRKKLEKQERKKLEG</sequence>
<accession>A0A7K1FHE1</accession>
<dbReference type="RefSeq" id="WP_154767381.1">
    <property type="nucleotide sequence ID" value="NZ_WLYK01000001.1"/>
</dbReference>
<dbReference type="InterPro" id="IPR024425">
    <property type="entry name" value="LiaF-like_C"/>
</dbReference>
<organism evidence="4 5">
    <name type="scientific">Nakamurella alba</name>
    <dbReference type="NCBI Taxonomy" id="2665158"/>
    <lineage>
        <taxon>Bacteria</taxon>
        <taxon>Bacillati</taxon>
        <taxon>Actinomycetota</taxon>
        <taxon>Actinomycetes</taxon>
        <taxon>Nakamurellales</taxon>
        <taxon>Nakamurellaceae</taxon>
        <taxon>Nakamurella</taxon>
    </lineage>
</organism>
<dbReference type="Proteomes" id="UP000460221">
    <property type="component" value="Unassembled WGS sequence"/>
</dbReference>
<evidence type="ECO:0000256" key="1">
    <source>
        <dbReference type="SAM" id="MobiDB-lite"/>
    </source>
</evidence>
<dbReference type="Pfam" id="PF08044">
    <property type="entry name" value="DUF1707"/>
    <property type="match status" value="1"/>
</dbReference>
<dbReference type="EMBL" id="WLYK01000001">
    <property type="protein sequence ID" value="MTD13547.1"/>
    <property type="molecule type" value="Genomic_DNA"/>
</dbReference>
<comment type="caution">
    <text evidence="4">The sequence shown here is derived from an EMBL/GenBank/DDBJ whole genome shotgun (WGS) entry which is preliminary data.</text>
</comment>
<proteinExistence type="predicted"/>
<protein>
    <submittedName>
        <fullName evidence="4">DUF1707 domain-containing protein</fullName>
    </submittedName>
</protein>
<dbReference type="AlphaFoldDB" id="A0A7K1FHE1"/>
<name>A0A7K1FHE1_9ACTN</name>
<feature type="region of interest" description="Disordered" evidence="1">
    <location>
        <begin position="1"/>
        <end position="21"/>
    </location>
</feature>
<evidence type="ECO:0000313" key="4">
    <source>
        <dbReference type="EMBL" id="MTD13547.1"/>
    </source>
</evidence>
<dbReference type="InterPro" id="IPR012551">
    <property type="entry name" value="DUF1707_SHOCT-like"/>
</dbReference>
<feature type="domain" description="Cell wall-active antibiotics response LiaF-like C-terminal" evidence="3">
    <location>
        <begin position="119"/>
        <end position="174"/>
    </location>
</feature>
<dbReference type="PANTHER" id="PTHR40763:SF4">
    <property type="entry name" value="DUF1707 DOMAIN-CONTAINING PROTEIN"/>
    <property type="match status" value="1"/>
</dbReference>
<dbReference type="PANTHER" id="PTHR40763">
    <property type="entry name" value="MEMBRANE PROTEIN-RELATED"/>
    <property type="match status" value="1"/>
</dbReference>
<reference evidence="4 5" key="1">
    <citation type="submission" date="2019-11" db="EMBL/GenBank/DDBJ databases">
        <authorList>
            <person name="Jiang L.-Q."/>
        </authorList>
    </citation>
    <scope>NUCLEOTIDE SEQUENCE [LARGE SCALE GENOMIC DNA]</scope>
    <source>
        <strain evidence="4 5">YIM 132087</strain>
    </source>
</reference>
<keyword evidence="5" id="KW-1185">Reference proteome</keyword>
<evidence type="ECO:0000259" key="3">
    <source>
        <dbReference type="Pfam" id="PF09922"/>
    </source>
</evidence>
<evidence type="ECO:0000313" key="5">
    <source>
        <dbReference type="Proteomes" id="UP000460221"/>
    </source>
</evidence>
<evidence type="ECO:0000259" key="2">
    <source>
        <dbReference type="Pfam" id="PF08044"/>
    </source>
</evidence>
<feature type="domain" description="DUF1707" evidence="2">
    <location>
        <begin position="14"/>
        <end position="66"/>
    </location>
</feature>